<name>A0A090GTE3_MESPL</name>
<dbReference type="PIRSF" id="PIRSF002741">
    <property type="entry name" value="MppA"/>
    <property type="match status" value="1"/>
</dbReference>
<dbReference type="Pfam" id="PF00496">
    <property type="entry name" value="SBP_bac_5"/>
    <property type="match status" value="1"/>
</dbReference>
<comment type="subcellular location">
    <subcellularLocation>
        <location evidence="1">Periplasm</location>
    </subcellularLocation>
</comment>
<evidence type="ECO:0000259" key="5">
    <source>
        <dbReference type="Pfam" id="PF00496"/>
    </source>
</evidence>
<keyword evidence="4" id="KW-0732">Signal</keyword>
<evidence type="ECO:0000256" key="1">
    <source>
        <dbReference type="ARBA" id="ARBA00004418"/>
    </source>
</evidence>
<dbReference type="InterPro" id="IPR030678">
    <property type="entry name" value="Peptide/Ni-bd"/>
</dbReference>
<dbReference type="PANTHER" id="PTHR30290:SF10">
    <property type="entry name" value="PERIPLASMIC OLIGOPEPTIDE-BINDING PROTEIN-RELATED"/>
    <property type="match status" value="1"/>
</dbReference>
<sequence length="520" mass="57662">MNQLHMSRRQVLRSAAAVAAVAAVGIDPKMVLAAQDGILKIRMAGDLQVLDPGFMIGGPEVAVLYMCMPRLAVREKQPDGTWGWKPSAYVEQLAQDDPTHISFTLKKGMMWSNEGGEITADDVKFSFDRMLKADYSPRWPTLDHVEVKDKYSGTIILKAPFVGIWLMGIASEAGTIVPKSLIEKMKDQKYTMPLPAQCGPYTMVDWQAKQKAVFKANPNWGGPKPYFQEVHLIDVENSKAAELAFEAGEVNLTDVPPDTAARYMKTMPSNAKLINQPGLAYTWMGMNTQHPKLADIRVRKAIQRAIDADAILAAGYAGVCPRAYGIVPVGVLGHRDKSNYSFDPEAAKSLLKEAGVSNLNLEIKAQAGEDAHIATCQIIQSNLADVGITVKITPVDSGPFWNLGQESKGDAWKTLELWIMGFSTTPDPADQLEWFQKSGVGVWNWERWSDPQFEILLKKGREEVDPAKRAAIYVQMQDIMENTGAYFWITFDPRFHVFRDSIAPVFDPSGIPQPELFTKA</sequence>
<dbReference type="InterPro" id="IPR039424">
    <property type="entry name" value="SBP_5"/>
</dbReference>
<evidence type="ECO:0000256" key="2">
    <source>
        <dbReference type="ARBA" id="ARBA00005695"/>
    </source>
</evidence>
<dbReference type="InterPro" id="IPR000914">
    <property type="entry name" value="SBP_5_dom"/>
</dbReference>
<dbReference type="PROSITE" id="PS51318">
    <property type="entry name" value="TAT"/>
    <property type="match status" value="1"/>
</dbReference>
<proteinExistence type="inferred from homology"/>
<dbReference type="Proteomes" id="UP000046122">
    <property type="component" value="Unassembled WGS sequence"/>
</dbReference>
<dbReference type="SUPFAM" id="SSF53850">
    <property type="entry name" value="Periplasmic binding protein-like II"/>
    <property type="match status" value="1"/>
</dbReference>
<dbReference type="GO" id="GO:0043190">
    <property type="term" value="C:ATP-binding cassette (ABC) transporter complex"/>
    <property type="evidence" value="ECO:0007669"/>
    <property type="project" value="InterPro"/>
</dbReference>
<dbReference type="InterPro" id="IPR019546">
    <property type="entry name" value="TAT_signal_bac_arc"/>
</dbReference>
<evidence type="ECO:0000256" key="3">
    <source>
        <dbReference type="ARBA" id="ARBA00022448"/>
    </source>
</evidence>
<dbReference type="AlphaFoldDB" id="A0A090GTE3"/>
<dbReference type="PANTHER" id="PTHR30290">
    <property type="entry name" value="PERIPLASMIC BINDING COMPONENT OF ABC TRANSPORTER"/>
    <property type="match status" value="1"/>
</dbReference>
<dbReference type="InterPro" id="IPR006311">
    <property type="entry name" value="TAT_signal"/>
</dbReference>
<keyword evidence="3" id="KW-0813">Transport</keyword>
<evidence type="ECO:0000313" key="7">
    <source>
        <dbReference type="Proteomes" id="UP000046122"/>
    </source>
</evidence>
<dbReference type="Pfam" id="PF10518">
    <property type="entry name" value="TAT_signal"/>
    <property type="match status" value="1"/>
</dbReference>
<dbReference type="EMBL" id="CCNE01000009">
    <property type="protein sequence ID" value="CDX52921.1"/>
    <property type="molecule type" value="Genomic_DNA"/>
</dbReference>
<dbReference type="Gene3D" id="3.10.105.10">
    <property type="entry name" value="Dipeptide-binding Protein, Domain 3"/>
    <property type="match status" value="1"/>
</dbReference>
<feature type="domain" description="Solute-binding protein family 5" evidence="5">
    <location>
        <begin position="95"/>
        <end position="438"/>
    </location>
</feature>
<dbReference type="GO" id="GO:0015833">
    <property type="term" value="P:peptide transport"/>
    <property type="evidence" value="ECO:0007669"/>
    <property type="project" value="TreeGrafter"/>
</dbReference>
<comment type="similarity">
    <text evidence="2">Belongs to the bacterial solute-binding protein 5 family.</text>
</comment>
<evidence type="ECO:0000313" key="6">
    <source>
        <dbReference type="EMBL" id="CDX52921.1"/>
    </source>
</evidence>
<organism evidence="6 7">
    <name type="scientific">Mesorhizobium plurifarium</name>
    <dbReference type="NCBI Taxonomy" id="69974"/>
    <lineage>
        <taxon>Bacteria</taxon>
        <taxon>Pseudomonadati</taxon>
        <taxon>Pseudomonadota</taxon>
        <taxon>Alphaproteobacteria</taxon>
        <taxon>Hyphomicrobiales</taxon>
        <taxon>Phyllobacteriaceae</taxon>
        <taxon>Mesorhizobium</taxon>
    </lineage>
</organism>
<gene>
    <name evidence="6" type="ORF">MPL3365_170161</name>
</gene>
<dbReference type="GO" id="GO:0030288">
    <property type="term" value="C:outer membrane-bounded periplasmic space"/>
    <property type="evidence" value="ECO:0007669"/>
    <property type="project" value="UniProtKB-ARBA"/>
</dbReference>
<evidence type="ECO:0000256" key="4">
    <source>
        <dbReference type="ARBA" id="ARBA00022729"/>
    </source>
</evidence>
<dbReference type="Gene3D" id="3.40.190.10">
    <property type="entry name" value="Periplasmic binding protein-like II"/>
    <property type="match status" value="1"/>
</dbReference>
<protein>
    <submittedName>
        <fullName evidence="6">Putative Extracellular solute-binding protein family 5</fullName>
    </submittedName>
</protein>
<reference evidence="6 7" key="1">
    <citation type="submission" date="2014-08" db="EMBL/GenBank/DDBJ databases">
        <authorList>
            <person name="Moulin Lionel"/>
        </authorList>
    </citation>
    <scope>NUCLEOTIDE SEQUENCE [LARGE SCALE GENOMIC DNA]</scope>
</reference>
<dbReference type="GO" id="GO:1904680">
    <property type="term" value="F:peptide transmembrane transporter activity"/>
    <property type="evidence" value="ECO:0007669"/>
    <property type="project" value="TreeGrafter"/>
</dbReference>
<accession>A0A090GTE3</accession>